<feature type="transmembrane region" description="Helical" evidence="1">
    <location>
        <begin position="20"/>
        <end position="38"/>
    </location>
</feature>
<reference evidence="2 3" key="1">
    <citation type="submission" date="2014-10" db="EMBL/GenBank/DDBJ databases">
        <title>Genome sequence of Pectobacterium carotovorum M022.</title>
        <authorList>
            <person name="Chan K.-G."/>
            <person name="Tan W.-S."/>
        </authorList>
    </citation>
    <scope>NUCLEOTIDE SEQUENCE [LARGE SCALE GENOMIC DNA]</scope>
    <source>
        <strain evidence="2 3">M022</strain>
    </source>
</reference>
<name>A0A7V8IFY1_9GAMM</name>
<accession>A0A7V8IFY1</accession>
<keyword evidence="1" id="KW-1133">Transmembrane helix</keyword>
<keyword evidence="1" id="KW-0812">Transmembrane</keyword>
<protein>
    <submittedName>
        <fullName evidence="2">Uncharacterized protein</fullName>
    </submittedName>
</protein>
<dbReference type="Proteomes" id="UP000053038">
    <property type="component" value="Unassembled WGS sequence"/>
</dbReference>
<organism evidence="2 3">
    <name type="scientific">Pectobacterium fontis</name>
    <dbReference type="NCBI Taxonomy" id="2558042"/>
    <lineage>
        <taxon>Bacteria</taxon>
        <taxon>Pseudomonadati</taxon>
        <taxon>Pseudomonadota</taxon>
        <taxon>Gammaproteobacteria</taxon>
        <taxon>Enterobacterales</taxon>
        <taxon>Pectobacteriaceae</taxon>
        <taxon>Pectobacterium</taxon>
    </lineage>
</organism>
<feature type="non-terminal residue" evidence="2">
    <location>
        <position position="1"/>
    </location>
</feature>
<keyword evidence="1" id="KW-0472">Membrane</keyword>
<evidence type="ECO:0000256" key="1">
    <source>
        <dbReference type="SAM" id="Phobius"/>
    </source>
</evidence>
<sequence>LLVVERTVLLNRLSNFTLCIAIHMPIFISLFLLNNYLIQISPKSNLSKKLRRPREKTASIAQTVIYARK</sequence>
<comment type="caution">
    <text evidence="2">The sequence shown here is derived from an EMBL/GenBank/DDBJ whole genome shotgun (WGS) entry which is preliminary data.</text>
</comment>
<evidence type="ECO:0000313" key="3">
    <source>
        <dbReference type="Proteomes" id="UP000053038"/>
    </source>
</evidence>
<dbReference type="EMBL" id="JSXC01000060">
    <property type="protein sequence ID" value="KHN49457.1"/>
    <property type="molecule type" value="Genomic_DNA"/>
</dbReference>
<gene>
    <name evidence="2" type="ORF">OI69_17810</name>
</gene>
<proteinExistence type="predicted"/>
<keyword evidence="3" id="KW-1185">Reference proteome</keyword>
<evidence type="ECO:0000313" key="2">
    <source>
        <dbReference type="EMBL" id="KHN49457.1"/>
    </source>
</evidence>
<dbReference type="AlphaFoldDB" id="A0A7V8IFY1"/>